<evidence type="ECO:0000256" key="7">
    <source>
        <dbReference type="ARBA" id="ARBA00022692"/>
    </source>
</evidence>
<evidence type="ECO:0000256" key="9">
    <source>
        <dbReference type="ARBA" id="ARBA00022989"/>
    </source>
</evidence>
<evidence type="ECO:0000256" key="5">
    <source>
        <dbReference type="ARBA" id="ARBA00022679"/>
    </source>
</evidence>
<keyword evidence="5" id="KW-0808">Transferase</keyword>
<feature type="transmembrane region" description="Helical" evidence="13">
    <location>
        <begin position="229"/>
        <end position="253"/>
    </location>
</feature>
<keyword evidence="7 13" id="KW-0812">Transmembrane</keyword>
<dbReference type="PROSITE" id="PS51098">
    <property type="entry name" value="PTS_EIIB_TYPE_1"/>
    <property type="match status" value="1"/>
</dbReference>
<feature type="transmembrane region" description="Helical" evidence="13">
    <location>
        <begin position="195"/>
        <end position="217"/>
    </location>
</feature>
<keyword evidence="17" id="KW-1185">Reference proteome</keyword>
<evidence type="ECO:0000259" key="15">
    <source>
        <dbReference type="PROSITE" id="PS51103"/>
    </source>
</evidence>
<dbReference type="InterPro" id="IPR050429">
    <property type="entry name" value="PTS_Glucose_EIICBA"/>
</dbReference>
<comment type="caution">
    <text evidence="16">The sequence shown here is derived from an EMBL/GenBank/DDBJ whole genome shotgun (WGS) entry which is preliminary data.</text>
</comment>
<keyword evidence="3" id="KW-1003">Cell membrane</keyword>
<evidence type="ECO:0000313" key="17">
    <source>
        <dbReference type="Proteomes" id="UP000540919"/>
    </source>
</evidence>
<dbReference type="Gene3D" id="3.30.1360.60">
    <property type="entry name" value="Glucose permease domain IIB"/>
    <property type="match status" value="1"/>
</dbReference>
<keyword evidence="2" id="KW-0813">Transport</keyword>
<evidence type="ECO:0000259" key="14">
    <source>
        <dbReference type="PROSITE" id="PS51098"/>
    </source>
</evidence>
<dbReference type="PANTHER" id="PTHR30009:SF24">
    <property type="entry name" value="PTS SYSTEM, IIBC COMPONENT"/>
    <property type="match status" value="1"/>
</dbReference>
<keyword evidence="9 13" id="KW-1133">Transmembrane helix</keyword>
<evidence type="ECO:0000256" key="1">
    <source>
        <dbReference type="ARBA" id="ARBA00004651"/>
    </source>
</evidence>
<feature type="domain" description="PTS EIIB type-1" evidence="14">
    <location>
        <begin position="447"/>
        <end position="525"/>
    </location>
</feature>
<dbReference type="PROSITE" id="PS51103">
    <property type="entry name" value="PTS_EIIC_TYPE_1"/>
    <property type="match status" value="1"/>
</dbReference>
<dbReference type="Pfam" id="PF02378">
    <property type="entry name" value="PTS_EIIC"/>
    <property type="match status" value="1"/>
</dbReference>
<organism evidence="16 17">
    <name type="scientific">Anaerococcus faecalis</name>
    <dbReference type="NCBI Taxonomy" id="2742993"/>
    <lineage>
        <taxon>Bacteria</taxon>
        <taxon>Bacillati</taxon>
        <taxon>Bacillota</taxon>
        <taxon>Tissierellia</taxon>
        <taxon>Tissierellales</taxon>
        <taxon>Peptoniphilaceae</taxon>
        <taxon>Anaerococcus</taxon>
    </lineage>
</organism>
<evidence type="ECO:0000313" key="16">
    <source>
        <dbReference type="EMBL" id="NVF11814.1"/>
    </source>
</evidence>
<feature type="compositionally biased region" description="Basic and acidic residues" evidence="12">
    <location>
        <begin position="419"/>
        <end position="429"/>
    </location>
</feature>
<dbReference type="RefSeq" id="WP_176269875.1">
    <property type="nucleotide sequence ID" value="NZ_JABVBA010000007.1"/>
</dbReference>
<feature type="transmembrane region" description="Helical" evidence="13">
    <location>
        <begin position="170"/>
        <end position="189"/>
    </location>
</feature>
<reference evidence="16 17" key="1">
    <citation type="submission" date="2020-06" db="EMBL/GenBank/DDBJ databases">
        <title>Anaerococcus sp. nov., isolated form swine feces.</title>
        <authorList>
            <person name="Yu S."/>
        </authorList>
    </citation>
    <scope>NUCLEOTIDE SEQUENCE [LARGE SCALE GENOMIC DNA]</scope>
    <source>
        <strain evidence="16 17">AGMB00486</strain>
    </source>
</reference>
<feature type="region of interest" description="Disordered" evidence="12">
    <location>
        <begin position="419"/>
        <end position="440"/>
    </location>
</feature>
<keyword evidence="8" id="KW-0418">Kinase</keyword>
<gene>
    <name evidence="16" type="ORF">HV819_07455</name>
</gene>
<evidence type="ECO:0000256" key="6">
    <source>
        <dbReference type="ARBA" id="ARBA00022683"/>
    </source>
</evidence>
<evidence type="ECO:0000256" key="4">
    <source>
        <dbReference type="ARBA" id="ARBA00022597"/>
    </source>
</evidence>
<sequence>MKDKIYNSMQKFSRAIIQPVMFMAVAGILIALAALLRLEFMPKFLITVGEFINNVVVGGMIANLSVIFCVGIATALVKDKKGDTATIAIISFLIFLFANNFWLNYTNSIIEPTDIGLAGTGQAKVLGVQVTDMGVFIGILLGCIVGYVVNKTKDIKYHEYLSMYEGTKTSFVAMLFVASTLGVLVTYIWPFFNTLLTKLMVWISDAGPVGFFIYGIVNRLALPFGLHHLLWVPMSYSPVGGSAVINGTTYYGAQNIWFAELANMNSITEIDPSIGSLVNFGYTAIPLGIAFALVHTAKKENKDQVKALMIPAVASSMLAGITEPIEFIFLFSSPLLWIAHTLVYGFGMFLSFILGLRVFVGNIIETILYVLSVPMDMGRQWLIPIIFIVLTLLEYTIFVFMIKKFNLNTIGRTEMPDEQKINEAKEKRDRMKGKSNNSISNNIDEDDAKTALIVDGLGGKDNIKYIENCFTRLRIELKDPNKVDREILDLYPSKGILQSGNNIQIVIGLGVEEVKNKVVKELEKE</sequence>
<dbReference type="CDD" id="cd00212">
    <property type="entry name" value="PTS_IIB_glc"/>
    <property type="match status" value="1"/>
</dbReference>
<dbReference type="InterPro" id="IPR036878">
    <property type="entry name" value="Glu_permease_IIB"/>
</dbReference>
<keyword evidence="4" id="KW-0762">Sugar transport</keyword>
<feature type="transmembrane region" description="Helical" evidence="13">
    <location>
        <begin position="56"/>
        <end position="77"/>
    </location>
</feature>
<feature type="transmembrane region" description="Helical" evidence="13">
    <location>
        <begin position="273"/>
        <end position="295"/>
    </location>
</feature>
<dbReference type="Proteomes" id="UP000540919">
    <property type="component" value="Unassembled WGS sequence"/>
</dbReference>
<dbReference type="SUPFAM" id="SSF55604">
    <property type="entry name" value="Glucose permease domain IIB"/>
    <property type="match status" value="1"/>
</dbReference>
<dbReference type="EMBL" id="JABVBA010000007">
    <property type="protein sequence ID" value="NVF11814.1"/>
    <property type="molecule type" value="Genomic_DNA"/>
</dbReference>
<evidence type="ECO:0000256" key="3">
    <source>
        <dbReference type="ARBA" id="ARBA00022475"/>
    </source>
</evidence>
<evidence type="ECO:0000256" key="10">
    <source>
        <dbReference type="ARBA" id="ARBA00023136"/>
    </source>
</evidence>
<feature type="transmembrane region" description="Helical" evidence="13">
    <location>
        <begin position="125"/>
        <end position="149"/>
    </location>
</feature>
<dbReference type="PROSITE" id="PS01035">
    <property type="entry name" value="PTS_EIIB_TYPE_1_CYS"/>
    <property type="match status" value="1"/>
</dbReference>
<protein>
    <submittedName>
        <fullName evidence="16">PTS transporter subunit EIIC</fullName>
    </submittedName>
</protein>
<feature type="active site" description="Phosphocysteine intermediate; for EIIB activity" evidence="11">
    <location>
        <position position="469"/>
    </location>
</feature>
<dbReference type="InterPro" id="IPR001996">
    <property type="entry name" value="PTS_IIB_1"/>
</dbReference>
<evidence type="ECO:0000256" key="13">
    <source>
        <dbReference type="SAM" id="Phobius"/>
    </source>
</evidence>
<evidence type="ECO:0000256" key="2">
    <source>
        <dbReference type="ARBA" id="ARBA00022448"/>
    </source>
</evidence>
<proteinExistence type="predicted"/>
<dbReference type="InterPro" id="IPR003352">
    <property type="entry name" value="PTS_EIIC"/>
</dbReference>
<name>A0ABX2NAX2_9FIRM</name>
<evidence type="ECO:0000256" key="11">
    <source>
        <dbReference type="PROSITE-ProRule" id="PRU00421"/>
    </source>
</evidence>
<feature type="transmembrane region" description="Helical" evidence="13">
    <location>
        <begin position="337"/>
        <end position="360"/>
    </location>
</feature>
<dbReference type="Pfam" id="PF00367">
    <property type="entry name" value="PTS_EIIB"/>
    <property type="match status" value="1"/>
</dbReference>
<feature type="transmembrane region" description="Helical" evidence="13">
    <location>
        <begin position="381"/>
        <end position="402"/>
    </location>
</feature>
<evidence type="ECO:0000256" key="12">
    <source>
        <dbReference type="SAM" id="MobiDB-lite"/>
    </source>
</evidence>
<dbReference type="InterPro" id="IPR013013">
    <property type="entry name" value="PTS_EIIC_1"/>
</dbReference>
<keyword evidence="6" id="KW-0598">Phosphotransferase system</keyword>
<feature type="transmembrane region" description="Helical" evidence="13">
    <location>
        <begin position="307"/>
        <end position="331"/>
    </location>
</feature>
<keyword evidence="10 13" id="KW-0472">Membrane</keyword>
<dbReference type="PANTHER" id="PTHR30009">
    <property type="entry name" value="CYTOCHROME C-TYPE SYNTHESIS PROTEIN AND PTS TRANSMEMBRANE COMPONENT"/>
    <property type="match status" value="1"/>
</dbReference>
<feature type="transmembrane region" description="Helical" evidence="13">
    <location>
        <begin position="12"/>
        <end position="36"/>
    </location>
</feature>
<comment type="subcellular location">
    <subcellularLocation>
        <location evidence="1">Cell membrane</location>
        <topology evidence="1">Multi-pass membrane protein</topology>
    </subcellularLocation>
</comment>
<feature type="transmembrane region" description="Helical" evidence="13">
    <location>
        <begin position="84"/>
        <end position="105"/>
    </location>
</feature>
<feature type="domain" description="PTS EIIC type-1" evidence="15">
    <location>
        <begin position="3"/>
        <end position="414"/>
    </location>
</feature>
<accession>A0ABX2NAX2</accession>
<evidence type="ECO:0000256" key="8">
    <source>
        <dbReference type="ARBA" id="ARBA00022777"/>
    </source>
</evidence>
<dbReference type="InterPro" id="IPR018113">
    <property type="entry name" value="PTrfase_EIIB_Cys"/>
</dbReference>